<dbReference type="Gene3D" id="3.40.225.10">
    <property type="entry name" value="Class II aldolase/adducin N-terminal domain"/>
    <property type="match status" value="1"/>
</dbReference>
<feature type="coiled-coil region" evidence="3">
    <location>
        <begin position="196"/>
        <end position="223"/>
    </location>
</feature>
<dbReference type="PANTHER" id="PTHR43669">
    <property type="entry name" value="5-KETO-D-GLUCONATE 5-REDUCTASE"/>
    <property type="match status" value="1"/>
</dbReference>
<evidence type="ECO:0000313" key="5">
    <source>
        <dbReference type="EMBL" id="QJD83186.1"/>
    </source>
</evidence>
<dbReference type="InterPro" id="IPR036409">
    <property type="entry name" value="Aldolase_II/adducin_N_sf"/>
</dbReference>
<keyword evidence="3" id="KW-0175">Coiled coil</keyword>
<dbReference type="PRINTS" id="PR00081">
    <property type="entry name" value="GDHRDH"/>
</dbReference>
<evidence type="ECO:0000259" key="4">
    <source>
        <dbReference type="SMART" id="SM01007"/>
    </source>
</evidence>
<organism evidence="5 6">
    <name type="scientific">Cohnella herbarum</name>
    <dbReference type="NCBI Taxonomy" id="2728023"/>
    <lineage>
        <taxon>Bacteria</taxon>
        <taxon>Bacillati</taxon>
        <taxon>Bacillota</taxon>
        <taxon>Bacilli</taxon>
        <taxon>Bacillales</taxon>
        <taxon>Paenibacillaceae</taxon>
        <taxon>Cohnella</taxon>
    </lineage>
</organism>
<reference evidence="5 6" key="1">
    <citation type="submission" date="2020-04" db="EMBL/GenBank/DDBJ databases">
        <title>Genome sequencing of novel species.</title>
        <authorList>
            <person name="Heo J."/>
            <person name="Kim S.-J."/>
            <person name="Kim J.-S."/>
            <person name="Hong S.-B."/>
            <person name="Kwon S.-W."/>
        </authorList>
    </citation>
    <scope>NUCLEOTIDE SEQUENCE [LARGE SCALE GENOMIC DNA]</scope>
    <source>
        <strain evidence="5 6">MFER-1</strain>
    </source>
</reference>
<keyword evidence="2" id="KW-0560">Oxidoreductase</keyword>
<dbReference type="Gene3D" id="3.40.50.720">
    <property type="entry name" value="NAD(P)-binding Rossmann-like Domain"/>
    <property type="match status" value="1"/>
</dbReference>
<dbReference type="EMBL" id="CP051680">
    <property type="protein sequence ID" value="QJD83186.1"/>
    <property type="molecule type" value="Genomic_DNA"/>
</dbReference>
<dbReference type="FunFam" id="3.40.50.720:FF:000084">
    <property type="entry name" value="Short-chain dehydrogenase reductase"/>
    <property type="match status" value="1"/>
</dbReference>
<keyword evidence="6" id="KW-1185">Reference proteome</keyword>
<keyword evidence="5" id="KW-0456">Lyase</keyword>
<proteinExistence type="inferred from homology"/>
<dbReference type="GO" id="GO:0008994">
    <property type="term" value="F:rhamnulose-1-phosphate aldolase activity"/>
    <property type="evidence" value="ECO:0007669"/>
    <property type="project" value="UniProtKB-EC"/>
</dbReference>
<dbReference type="InterPro" id="IPR001303">
    <property type="entry name" value="Aldolase_II/adducin_N"/>
</dbReference>
<protein>
    <submittedName>
        <fullName evidence="5">Bifunctional rhamnulose-1-phosphate aldolase/short-chain dehydrogenase</fullName>
        <ecNumber evidence="5">4.1.2.19</ecNumber>
    </submittedName>
</protein>
<evidence type="ECO:0000256" key="2">
    <source>
        <dbReference type="ARBA" id="ARBA00023002"/>
    </source>
</evidence>
<dbReference type="SUPFAM" id="SSF53639">
    <property type="entry name" value="AraD/HMP-PK domain-like"/>
    <property type="match status" value="1"/>
</dbReference>
<gene>
    <name evidence="5" type="primary">rhaD</name>
    <name evidence="5" type="ORF">HH215_08375</name>
</gene>
<comment type="similarity">
    <text evidence="1">Belongs to the short-chain dehydrogenases/reductases (SDR) family.</text>
</comment>
<feature type="domain" description="Class II aldolase/adducin N-terminal" evidence="4">
    <location>
        <begin position="18"/>
        <end position="217"/>
    </location>
</feature>
<dbReference type="SMART" id="SM01007">
    <property type="entry name" value="Aldolase_II"/>
    <property type="match status" value="1"/>
</dbReference>
<dbReference type="RefSeq" id="WP_169279483.1">
    <property type="nucleotide sequence ID" value="NZ_CP051680.1"/>
</dbReference>
<dbReference type="Proteomes" id="UP000502248">
    <property type="component" value="Chromosome"/>
</dbReference>
<dbReference type="InterPro" id="IPR002347">
    <property type="entry name" value="SDR_fam"/>
</dbReference>
<accession>A0A7Z2VHB0</accession>
<evidence type="ECO:0000256" key="1">
    <source>
        <dbReference type="ARBA" id="ARBA00006484"/>
    </source>
</evidence>
<dbReference type="AlphaFoldDB" id="A0A7Z2VHB0"/>
<dbReference type="GO" id="GO:0016491">
    <property type="term" value="F:oxidoreductase activity"/>
    <property type="evidence" value="ECO:0007669"/>
    <property type="project" value="UniProtKB-KW"/>
</dbReference>
<dbReference type="SUPFAM" id="SSF51735">
    <property type="entry name" value="NAD(P)-binding Rossmann-fold domains"/>
    <property type="match status" value="1"/>
</dbReference>
<name>A0A7Z2VHB0_9BACL</name>
<dbReference type="InterPro" id="IPR013454">
    <property type="entry name" value="Bifunc_RhaD/ADH"/>
</dbReference>
<dbReference type="PANTHER" id="PTHR43669:SF8">
    <property type="entry name" value="SHORT-CHAIN TYPE DEHYDROGENASE_REDUCTASE-RELATED"/>
    <property type="match status" value="1"/>
</dbReference>
<sequence length="683" mass="74326">MKNLWSKETAKKMSDMEQLVYVSNLLGSDTSLVQGGGGNTSVKRLEQDFMGKEVNVLRVKASGHQLSTIKQQGFAGVKLNDVLPLFEREDMTDDEMVRYISHALMSPDSPRPSIETLLHGFIPFRWVLHSHSDAILSIANNAQSEQLVREALSEDALIVPYNRPGFLVAKQVGAAVQGNLNAPGLVLLHHGLVTWSDDCEEAYERHIELVDRAEQRIRKALEVKVAFPHKNGVPSLDRDTRRAIAAQVAPSLRGAVSSELPMLLTFDDSEEALRFANADNLLELSQTGPATPEHVLSTKPSPLVVEVADPCNVEELKEALRQGVKRYEENYLSYFAKHHKSDFTPHNPSPRLVIVPGVGLWGVGTDVADSQAPVDIYKHTVQIIEGAEAIGKFKTMPEAEAFNAEYWPMELYKLSLRPKPKELNGKVAIVTGAARGIGFAIGELLLQEGACVVLTDINPAGLAEAEKKLAVYGSKVRTAVVDVTSEQSVNEGIASSSLAFGGVDILVSNAGIAIVGSIIDMPAKDWEKSFAVNTTGHFFSSRAVVRALLDQGQGGSLVFVNTKNALAPGKDFGAYSCAKAAEAQLCRMLAIEHGKDKIRSNMINPDGVFTDLWSPEMVANRAKAYGVEADRYEDFLRDRTLLKESITVEDVAQAALFLASEKSRVTTGCIISVDGGAREAFPR</sequence>
<dbReference type="NCBIfam" id="TIGR02632">
    <property type="entry name" value="RhaD_aldol-ADH"/>
    <property type="match status" value="1"/>
</dbReference>
<dbReference type="InterPro" id="IPR036291">
    <property type="entry name" value="NAD(P)-bd_dom_sf"/>
</dbReference>
<evidence type="ECO:0000256" key="3">
    <source>
        <dbReference type="SAM" id="Coils"/>
    </source>
</evidence>
<dbReference type="Pfam" id="PF13561">
    <property type="entry name" value="adh_short_C2"/>
    <property type="match status" value="1"/>
</dbReference>
<evidence type="ECO:0000313" key="6">
    <source>
        <dbReference type="Proteomes" id="UP000502248"/>
    </source>
</evidence>
<dbReference type="Pfam" id="PF00596">
    <property type="entry name" value="Aldolase_II"/>
    <property type="match status" value="1"/>
</dbReference>
<dbReference type="EC" id="4.1.2.19" evidence="5"/>
<dbReference type="KEGG" id="cheb:HH215_08375"/>
<dbReference type="GO" id="GO:0008206">
    <property type="term" value="P:bile acid metabolic process"/>
    <property type="evidence" value="ECO:0007669"/>
    <property type="project" value="UniProtKB-ARBA"/>
</dbReference>